<evidence type="ECO:0000259" key="1">
    <source>
        <dbReference type="Pfam" id="PF01078"/>
    </source>
</evidence>
<dbReference type="Pfam" id="PF13541">
    <property type="entry name" value="ChlI"/>
    <property type="match status" value="1"/>
</dbReference>
<comment type="caution">
    <text evidence="3">The sequence shown here is derived from an EMBL/GenBank/DDBJ whole genome shotgun (WGS) entry which is preliminary data.</text>
</comment>
<dbReference type="InterPro" id="IPR014721">
    <property type="entry name" value="Ribsml_uS5_D2-typ_fold_subgr"/>
</dbReference>
<dbReference type="PANTHER" id="PTHR32039">
    <property type="entry name" value="MAGNESIUM-CHELATASE SUBUNIT CHLI"/>
    <property type="match status" value="1"/>
</dbReference>
<dbReference type="Proteomes" id="UP000234639">
    <property type="component" value="Unassembled WGS sequence"/>
</dbReference>
<dbReference type="InterPro" id="IPR025158">
    <property type="entry name" value="Mg_chelat-rel_C"/>
</dbReference>
<dbReference type="InterPro" id="IPR004482">
    <property type="entry name" value="Mg_chelat-rel"/>
</dbReference>
<feature type="domain" description="Magnesium chelatase ChlI-like catalytic" evidence="1">
    <location>
        <begin position="200"/>
        <end position="402"/>
    </location>
</feature>
<dbReference type="GO" id="GO:0005524">
    <property type="term" value="F:ATP binding"/>
    <property type="evidence" value="ECO:0007669"/>
    <property type="project" value="InterPro"/>
</dbReference>
<dbReference type="SUPFAM" id="SSF54211">
    <property type="entry name" value="Ribosomal protein S5 domain 2-like"/>
    <property type="match status" value="1"/>
</dbReference>
<gene>
    <name evidence="3" type="ORF">CYJ41_07415</name>
</gene>
<feature type="domain" description="Mg chelatase-related protein C-terminal" evidence="2">
    <location>
        <begin position="409"/>
        <end position="500"/>
    </location>
</feature>
<proteinExistence type="predicted"/>
<dbReference type="AlphaFoldDB" id="A0A2I1N8K8"/>
<dbReference type="NCBIfam" id="TIGR00368">
    <property type="entry name" value="YifB family Mg chelatase-like AAA ATPase"/>
    <property type="match status" value="1"/>
</dbReference>
<accession>A0A2I1N8K8</accession>
<dbReference type="SUPFAM" id="SSF52540">
    <property type="entry name" value="P-loop containing nucleoside triphosphate hydrolases"/>
    <property type="match status" value="1"/>
</dbReference>
<dbReference type="Gene3D" id="3.30.230.10">
    <property type="match status" value="1"/>
</dbReference>
<dbReference type="InterPro" id="IPR000523">
    <property type="entry name" value="Mg_chelatse_chII-like_cat_dom"/>
</dbReference>
<dbReference type="InterPro" id="IPR027417">
    <property type="entry name" value="P-loop_NTPase"/>
</dbReference>
<name>A0A2I1N8K8_9BACT</name>
<organism evidence="3 4">
    <name type="scientific">Campylobacter ureolyticus</name>
    <dbReference type="NCBI Taxonomy" id="827"/>
    <lineage>
        <taxon>Bacteria</taxon>
        <taxon>Pseudomonadati</taxon>
        <taxon>Campylobacterota</taxon>
        <taxon>Epsilonproteobacteria</taxon>
        <taxon>Campylobacterales</taxon>
        <taxon>Campylobacteraceae</taxon>
        <taxon>Campylobacter</taxon>
    </lineage>
</organism>
<evidence type="ECO:0000259" key="2">
    <source>
        <dbReference type="Pfam" id="PF13335"/>
    </source>
</evidence>
<dbReference type="InterPro" id="IPR045006">
    <property type="entry name" value="CHLI-like"/>
</dbReference>
<dbReference type="PANTHER" id="PTHR32039:SF7">
    <property type="entry name" value="COMPETENCE PROTEIN COMM"/>
    <property type="match status" value="1"/>
</dbReference>
<dbReference type="RefSeq" id="WP_101637614.1">
    <property type="nucleotide sequence ID" value="NZ_PKHU01000007.1"/>
</dbReference>
<protein>
    <submittedName>
        <fullName evidence="3">Fis family transcriptional regulator</fullName>
    </submittedName>
</protein>
<dbReference type="Gene3D" id="3.40.50.300">
    <property type="entry name" value="P-loop containing nucleotide triphosphate hydrolases"/>
    <property type="match status" value="1"/>
</dbReference>
<dbReference type="Pfam" id="PF01078">
    <property type="entry name" value="Mg_chelatase"/>
    <property type="match status" value="1"/>
</dbReference>
<dbReference type="Pfam" id="PF13335">
    <property type="entry name" value="Mg_chelatase_C"/>
    <property type="match status" value="1"/>
</dbReference>
<dbReference type="InterPro" id="IPR020568">
    <property type="entry name" value="Ribosomal_Su5_D2-typ_SF"/>
</dbReference>
<dbReference type="EMBL" id="PKHU01000007">
    <property type="protein sequence ID" value="PKZ28698.1"/>
    <property type="molecule type" value="Genomic_DNA"/>
</dbReference>
<sequence length="505" mass="56222">MKSLKCATFSDSLDIVTVESSFLRGLPSFNITGLANTTIKESENRIKASLLFINFNFPPQKIVINLSPSDIPKKGSHFDLAIALLIALQKDKFDESFFVFGELGLNAQAKSTNSLFSLLLFLSEKVEFAKVLVPKDIALKAATIPNFEVYAISNLTEALNFFLDDEIKSEFLVSKPHPIFEKTIKIKDKIFIPNFDFSLDFSEVKGQARAKRASLIAASGMHNILYEGSPGCGKSMCAKRLVYILPPQSPKEVMLSVAYESLNNKNVEFSAVRPFRSPHHTSTRSSIFGGGSHSAKVGEVALANGGVLFFDEFPHFGKKILESLREPLEDNKILISRVNSKVEYQTKFLFVAAQNPCPCGNLFSKNATCICSEAEIKRYKSTISAPLLDRIDLYVAMDEISKDDKATITSKEMYEKVLIAFKAQVLRGQSELNAKLSDKEVSKFCILEAPAKDALNTAISRFNLSQRSINKTLKVARTIADLEEKNEISKNHIMESLSYRIRGFE</sequence>
<evidence type="ECO:0000313" key="4">
    <source>
        <dbReference type="Proteomes" id="UP000234639"/>
    </source>
</evidence>
<evidence type="ECO:0000313" key="3">
    <source>
        <dbReference type="EMBL" id="PKZ28698.1"/>
    </source>
</evidence>
<reference evidence="3 4" key="1">
    <citation type="submission" date="2017-12" db="EMBL/GenBank/DDBJ databases">
        <title>Phylogenetic diversity of female urinary microbiome.</title>
        <authorList>
            <person name="Thomas-White K."/>
            <person name="Wolfe A.J."/>
        </authorList>
    </citation>
    <scope>NUCLEOTIDE SEQUENCE [LARGE SCALE GENOMIC DNA]</scope>
    <source>
        <strain evidence="3 4">UMB0112</strain>
    </source>
</reference>